<dbReference type="InterPro" id="IPR043428">
    <property type="entry name" value="LivM-like"/>
</dbReference>
<feature type="transmembrane region" description="Helical" evidence="6">
    <location>
        <begin position="321"/>
        <end position="340"/>
    </location>
</feature>
<comment type="subcellular location">
    <subcellularLocation>
        <location evidence="1">Cell membrane</location>
        <topology evidence="1">Multi-pass membrane protein</topology>
    </subcellularLocation>
</comment>
<dbReference type="PANTHER" id="PTHR30482:SF10">
    <property type="entry name" value="HIGH-AFFINITY BRANCHED-CHAIN AMINO ACID TRANSPORT PROTEIN BRAE"/>
    <property type="match status" value="1"/>
</dbReference>
<gene>
    <name evidence="7" type="primary">livM</name>
    <name evidence="7" type="ORF">Pcatena_03920</name>
</gene>
<evidence type="ECO:0000313" key="7">
    <source>
        <dbReference type="EMBL" id="BBH49805.1"/>
    </source>
</evidence>
<keyword evidence="5 6" id="KW-0472">Membrane</keyword>
<dbReference type="Pfam" id="PF02653">
    <property type="entry name" value="BPD_transp_2"/>
    <property type="match status" value="1"/>
</dbReference>
<evidence type="ECO:0000256" key="1">
    <source>
        <dbReference type="ARBA" id="ARBA00004651"/>
    </source>
</evidence>
<evidence type="ECO:0000313" key="8">
    <source>
        <dbReference type="Proteomes" id="UP000273154"/>
    </source>
</evidence>
<feature type="transmembrane region" description="Helical" evidence="6">
    <location>
        <begin position="81"/>
        <end position="101"/>
    </location>
</feature>
<dbReference type="GO" id="GO:0015658">
    <property type="term" value="F:branched-chain amino acid transmembrane transporter activity"/>
    <property type="evidence" value="ECO:0007669"/>
    <property type="project" value="InterPro"/>
</dbReference>
<feature type="transmembrane region" description="Helical" evidence="6">
    <location>
        <begin position="107"/>
        <end position="130"/>
    </location>
</feature>
<reference evidence="8" key="1">
    <citation type="submission" date="2018-11" db="EMBL/GenBank/DDBJ databases">
        <title>Comparative genomics of Parolsenella catena and Libanicoccus massiliensis: Reclassification of Libanicoccus massiliensis as Parolsenella massiliensis comb. nov.</title>
        <authorList>
            <person name="Sakamoto M."/>
            <person name="Ikeyama N."/>
            <person name="Murakami T."/>
            <person name="Mori H."/>
            <person name="Yuki M."/>
            <person name="Ohkuma M."/>
        </authorList>
    </citation>
    <scope>NUCLEOTIDE SEQUENCE [LARGE SCALE GENOMIC DNA]</scope>
    <source>
        <strain evidence="8">JCM 31932</strain>
    </source>
</reference>
<dbReference type="Proteomes" id="UP000273154">
    <property type="component" value="Chromosome"/>
</dbReference>
<feature type="transmembrane region" description="Helical" evidence="6">
    <location>
        <begin position="247"/>
        <end position="270"/>
    </location>
</feature>
<dbReference type="GeneID" id="88848534"/>
<feature type="transmembrane region" description="Helical" evidence="6">
    <location>
        <begin position="22"/>
        <end position="43"/>
    </location>
</feature>
<feature type="transmembrane region" description="Helical" evidence="6">
    <location>
        <begin position="137"/>
        <end position="158"/>
    </location>
</feature>
<protein>
    <submittedName>
        <fullName evidence="7">Branched-chain amino acid ABC transporter permease protein</fullName>
    </submittedName>
</protein>
<sequence>MAETTTTAAAPRRMSKRLQSNLITYGIVVAFFVIMTALDAAGILTNSLAGQLVPICAYVCMAVSLNLVVGISGELSLGHAGFMSVGAFSGVVAFSVMGGIVGNGLLAYVLALIIAALIAAVAGFVIGIPVMRLRGDYLAIVTLAFGEIIKNILNNLYVGLDANGLHFSLTDAKSLGMQGGSLLINGPQGAAGITKMSTFAIGIVLVLVTVTVVLNLVNSRTGRAIMSVRDNRIAAESVGINVTKYRMIAFVVAAALAGAAGCFYAMGYSSIVPKKFDFNTSILVLVFVVLGGMGNVRGSIISAAVLTVLPEMLRAISDWRMLIYAVVLILVMIVSNNPTLHQFFEALKAKFRRPVKVGRAEKGGEADE</sequence>
<feature type="transmembrane region" description="Helical" evidence="6">
    <location>
        <begin position="196"/>
        <end position="217"/>
    </location>
</feature>
<keyword evidence="3 6" id="KW-0812">Transmembrane</keyword>
<evidence type="ECO:0000256" key="3">
    <source>
        <dbReference type="ARBA" id="ARBA00022692"/>
    </source>
</evidence>
<dbReference type="PANTHER" id="PTHR30482">
    <property type="entry name" value="HIGH-AFFINITY BRANCHED-CHAIN AMINO ACID TRANSPORT SYSTEM PERMEASE"/>
    <property type="match status" value="1"/>
</dbReference>
<keyword evidence="4 6" id="KW-1133">Transmembrane helix</keyword>
<evidence type="ECO:0000256" key="4">
    <source>
        <dbReference type="ARBA" id="ARBA00022989"/>
    </source>
</evidence>
<organism evidence="7 8">
    <name type="scientific">Parolsenella catena</name>
    <dbReference type="NCBI Taxonomy" id="2003188"/>
    <lineage>
        <taxon>Bacteria</taxon>
        <taxon>Bacillati</taxon>
        <taxon>Actinomycetota</taxon>
        <taxon>Coriobacteriia</taxon>
        <taxon>Coriobacteriales</taxon>
        <taxon>Atopobiaceae</taxon>
        <taxon>Parolsenella</taxon>
    </lineage>
</organism>
<feature type="transmembrane region" description="Helical" evidence="6">
    <location>
        <begin position="49"/>
        <end position="69"/>
    </location>
</feature>
<dbReference type="RefSeq" id="WP_232619876.1">
    <property type="nucleotide sequence ID" value="NZ_AP019367.1"/>
</dbReference>
<dbReference type="InterPro" id="IPR001851">
    <property type="entry name" value="ABC_transp_permease"/>
</dbReference>
<dbReference type="KEGG" id="pcat:Pcatena_03920"/>
<evidence type="ECO:0000256" key="6">
    <source>
        <dbReference type="SAM" id="Phobius"/>
    </source>
</evidence>
<dbReference type="EMBL" id="AP019367">
    <property type="protein sequence ID" value="BBH49805.1"/>
    <property type="molecule type" value="Genomic_DNA"/>
</dbReference>
<evidence type="ECO:0000256" key="2">
    <source>
        <dbReference type="ARBA" id="ARBA00022475"/>
    </source>
</evidence>
<keyword evidence="2" id="KW-1003">Cell membrane</keyword>
<dbReference type="CDD" id="cd06581">
    <property type="entry name" value="TM_PBP1_LivM_like"/>
    <property type="match status" value="1"/>
</dbReference>
<feature type="transmembrane region" description="Helical" evidence="6">
    <location>
        <begin position="282"/>
        <end position="309"/>
    </location>
</feature>
<dbReference type="AlphaFoldDB" id="A0A3G9KAD2"/>
<name>A0A3G9KAD2_9ACTN</name>
<accession>A0A3G9KAD2</accession>
<proteinExistence type="predicted"/>
<keyword evidence="8" id="KW-1185">Reference proteome</keyword>
<evidence type="ECO:0000256" key="5">
    <source>
        <dbReference type="ARBA" id="ARBA00023136"/>
    </source>
</evidence>
<dbReference type="GO" id="GO:0005886">
    <property type="term" value="C:plasma membrane"/>
    <property type="evidence" value="ECO:0007669"/>
    <property type="project" value="UniProtKB-SubCell"/>
</dbReference>